<dbReference type="Proteomes" id="UP001596413">
    <property type="component" value="Unassembled WGS sequence"/>
</dbReference>
<dbReference type="Pfam" id="PF14016">
    <property type="entry name" value="DUF4232"/>
    <property type="match status" value="1"/>
</dbReference>
<feature type="signal peptide" evidence="2">
    <location>
        <begin position="1"/>
        <end position="36"/>
    </location>
</feature>
<protein>
    <submittedName>
        <fullName evidence="4">DUF4232 domain-containing protein</fullName>
    </submittedName>
</protein>
<name>A0ABW2GER9_9ACTN</name>
<organism evidence="4 5">
    <name type="scientific">Streptomyces polyrhachis</name>
    <dbReference type="NCBI Taxonomy" id="1282885"/>
    <lineage>
        <taxon>Bacteria</taxon>
        <taxon>Bacillati</taxon>
        <taxon>Actinomycetota</taxon>
        <taxon>Actinomycetes</taxon>
        <taxon>Kitasatosporales</taxon>
        <taxon>Streptomycetaceae</taxon>
        <taxon>Streptomyces</taxon>
    </lineage>
</organism>
<dbReference type="RefSeq" id="WP_386414801.1">
    <property type="nucleotide sequence ID" value="NZ_JBHSZO010000019.1"/>
</dbReference>
<proteinExistence type="predicted"/>
<feature type="chain" id="PRO_5045614671" evidence="2">
    <location>
        <begin position="37"/>
        <end position="198"/>
    </location>
</feature>
<reference evidence="5" key="1">
    <citation type="journal article" date="2019" name="Int. J. Syst. Evol. Microbiol.">
        <title>The Global Catalogue of Microorganisms (GCM) 10K type strain sequencing project: providing services to taxonomists for standard genome sequencing and annotation.</title>
        <authorList>
            <consortium name="The Broad Institute Genomics Platform"/>
            <consortium name="The Broad Institute Genome Sequencing Center for Infectious Disease"/>
            <person name="Wu L."/>
            <person name="Ma J."/>
        </authorList>
    </citation>
    <scope>NUCLEOTIDE SEQUENCE [LARGE SCALE GENOMIC DNA]</scope>
    <source>
        <strain evidence="5">CGMCC 1.13681</strain>
    </source>
</reference>
<evidence type="ECO:0000313" key="4">
    <source>
        <dbReference type="EMBL" id="MFC7219230.1"/>
    </source>
</evidence>
<evidence type="ECO:0000313" key="5">
    <source>
        <dbReference type="Proteomes" id="UP001596413"/>
    </source>
</evidence>
<accession>A0ABW2GER9</accession>
<keyword evidence="5" id="KW-1185">Reference proteome</keyword>
<feature type="domain" description="DUF4232" evidence="3">
    <location>
        <begin position="57"/>
        <end position="184"/>
    </location>
</feature>
<keyword evidence="2" id="KW-0732">Signal</keyword>
<dbReference type="EMBL" id="JBHSZO010000019">
    <property type="protein sequence ID" value="MFC7219230.1"/>
    <property type="molecule type" value="Genomic_DNA"/>
</dbReference>
<gene>
    <name evidence="4" type="ORF">ACFQLX_13790</name>
</gene>
<evidence type="ECO:0000256" key="1">
    <source>
        <dbReference type="SAM" id="MobiDB-lite"/>
    </source>
</evidence>
<evidence type="ECO:0000259" key="3">
    <source>
        <dbReference type="Pfam" id="PF14016"/>
    </source>
</evidence>
<dbReference type="InterPro" id="IPR025326">
    <property type="entry name" value="DUF4232"/>
</dbReference>
<feature type="compositionally biased region" description="Low complexity" evidence="1">
    <location>
        <begin position="37"/>
        <end position="47"/>
    </location>
</feature>
<feature type="region of interest" description="Disordered" evidence="1">
    <location>
        <begin position="37"/>
        <end position="57"/>
    </location>
</feature>
<comment type="caution">
    <text evidence="4">The sequence shown here is derived from an EMBL/GenBank/DDBJ whole genome shotgun (WGS) entry which is preliminary data.</text>
</comment>
<sequence length="198" mass="20581">MHAVRTTRTRTHWKTCALGAAAVAALLAGPVGEASGADAGTTAAGQGKSSPRRALPCTDQDVSVSARAEARDSLRHLVLTAVNTGGRTCTLYAYPLVRFDQGSYDEVGPLESNYKAVATLAPGQKAYAGMRLFRAGEETRAVETLTLGFQGAGSAGEVGSPIDVPLPGGVPFVNVDAGVGVTYWDRNLKSVYAYTFAT</sequence>
<evidence type="ECO:0000256" key="2">
    <source>
        <dbReference type="SAM" id="SignalP"/>
    </source>
</evidence>